<dbReference type="PROSITE" id="PS00108">
    <property type="entry name" value="PROTEIN_KINASE_ST"/>
    <property type="match status" value="1"/>
</dbReference>
<dbReference type="AlphaFoldDB" id="A0AAE3KJD7"/>
<feature type="region of interest" description="Disordered" evidence="7">
    <location>
        <begin position="341"/>
        <end position="479"/>
    </location>
</feature>
<feature type="compositionally biased region" description="Low complexity" evidence="7">
    <location>
        <begin position="349"/>
        <end position="361"/>
    </location>
</feature>
<evidence type="ECO:0000256" key="4">
    <source>
        <dbReference type="ARBA" id="ARBA00022741"/>
    </source>
</evidence>
<keyword evidence="10" id="KW-1185">Reference proteome</keyword>
<dbReference type="Pfam" id="PF00069">
    <property type="entry name" value="Pkinase"/>
    <property type="match status" value="1"/>
</dbReference>
<evidence type="ECO:0000256" key="6">
    <source>
        <dbReference type="ARBA" id="ARBA00022840"/>
    </source>
</evidence>
<feature type="compositionally biased region" description="Polar residues" evidence="7">
    <location>
        <begin position="367"/>
        <end position="381"/>
    </location>
</feature>
<dbReference type="InterPro" id="IPR008271">
    <property type="entry name" value="Ser/Thr_kinase_AS"/>
</dbReference>
<evidence type="ECO:0000259" key="8">
    <source>
        <dbReference type="PROSITE" id="PS50011"/>
    </source>
</evidence>
<dbReference type="EC" id="2.7.11.1" evidence="1"/>
<feature type="domain" description="Protein kinase" evidence="8">
    <location>
        <begin position="20"/>
        <end position="271"/>
    </location>
</feature>
<evidence type="ECO:0000313" key="10">
    <source>
        <dbReference type="Proteomes" id="UP001206128"/>
    </source>
</evidence>
<keyword evidence="6" id="KW-0067">ATP-binding</keyword>
<dbReference type="Gene3D" id="1.10.510.10">
    <property type="entry name" value="Transferase(Phosphotransferase) domain 1"/>
    <property type="match status" value="1"/>
</dbReference>
<dbReference type="SUPFAM" id="SSF56112">
    <property type="entry name" value="Protein kinase-like (PK-like)"/>
    <property type="match status" value="1"/>
</dbReference>
<keyword evidence="4" id="KW-0547">Nucleotide-binding</keyword>
<dbReference type="CDD" id="cd14014">
    <property type="entry name" value="STKc_PknB_like"/>
    <property type="match status" value="1"/>
</dbReference>
<evidence type="ECO:0000256" key="3">
    <source>
        <dbReference type="ARBA" id="ARBA00022679"/>
    </source>
</evidence>
<dbReference type="Gene3D" id="3.30.200.20">
    <property type="entry name" value="Phosphorylase Kinase, domain 1"/>
    <property type="match status" value="1"/>
</dbReference>
<dbReference type="InterPro" id="IPR011009">
    <property type="entry name" value="Kinase-like_dom_sf"/>
</dbReference>
<evidence type="ECO:0000256" key="7">
    <source>
        <dbReference type="SAM" id="MobiDB-lite"/>
    </source>
</evidence>
<evidence type="ECO:0000256" key="1">
    <source>
        <dbReference type="ARBA" id="ARBA00012513"/>
    </source>
</evidence>
<organism evidence="9 10">
    <name type="scientific">Goodfellowiella coeruleoviolacea</name>
    <dbReference type="NCBI Taxonomy" id="334858"/>
    <lineage>
        <taxon>Bacteria</taxon>
        <taxon>Bacillati</taxon>
        <taxon>Actinomycetota</taxon>
        <taxon>Actinomycetes</taxon>
        <taxon>Pseudonocardiales</taxon>
        <taxon>Pseudonocardiaceae</taxon>
        <taxon>Goodfellowiella</taxon>
    </lineage>
</organism>
<proteinExistence type="predicted"/>
<name>A0AAE3KJD7_9PSEU</name>
<sequence>MGQVEDLPVRRSRSVGHGRYRLGQRLGRGGAAEVYWARDTRLDRPVAVKLFRLAGDMASRARFEREARLLASLSHPSLVTVLDAGEQDDQAFLVMQLVEAGTLRQRLDDGPLSPRGTALLGTQVAAALAYVHARGIIHRDVKPSNILLDADGSAHLADFGLSRVLGSTHLTESGQLVGTPGYLAPEQVIGGEVAPAADIYALGLVLLECLRGEPEYTGTHVEIAVARLHREPHVPASLPPALAGLLRSMTASEPKARPSAQQCVRRLRELAADLPRSTPISGGAVDTVPVHRQAQHLADEPDGPAGPVRGDQGRAGRRWALSGVVASLAAATVVAVSLLGPETKPPQSTPSQPQGSSLPTSEPGQPDGSTPVDTPVEQNATELAEQPADQNAAPAPEAPPRTQPGQPNETVTVYQTPDAAPGTGSADDIDSTADSGTEESEADNGNNGNGGNNGGESSGDNQGSGENESKHKSRNKGRG</sequence>
<feature type="compositionally biased region" description="Acidic residues" evidence="7">
    <location>
        <begin position="427"/>
        <end position="442"/>
    </location>
</feature>
<accession>A0AAE3KJD7</accession>
<keyword evidence="3" id="KW-0808">Transferase</keyword>
<feature type="compositionally biased region" description="Gly residues" evidence="7">
    <location>
        <begin position="447"/>
        <end position="457"/>
    </location>
</feature>
<dbReference type="PANTHER" id="PTHR43289:SF6">
    <property type="entry name" value="SERINE_THREONINE-PROTEIN KINASE NEKL-3"/>
    <property type="match status" value="1"/>
</dbReference>
<evidence type="ECO:0000256" key="5">
    <source>
        <dbReference type="ARBA" id="ARBA00022777"/>
    </source>
</evidence>
<dbReference type="PANTHER" id="PTHR43289">
    <property type="entry name" value="MITOGEN-ACTIVATED PROTEIN KINASE KINASE KINASE 20-RELATED"/>
    <property type="match status" value="1"/>
</dbReference>
<comment type="caution">
    <text evidence="9">The sequence shown here is derived from an EMBL/GenBank/DDBJ whole genome shotgun (WGS) entry which is preliminary data.</text>
</comment>
<dbReference type="EMBL" id="JAMTCK010000002">
    <property type="protein sequence ID" value="MCP2164183.1"/>
    <property type="molecule type" value="Genomic_DNA"/>
</dbReference>
<gene>
    <name evidence="9" type="ORF">LX83_001023</name>
</gene>
<keyword evidence="5 9" id="KW-0418">Kinase</keyword>
<dbReference type="Proteomes" id="UP001206128">
    <property type="component" value="Unassembled WGS sequence"/>
</dbReference>
<dbReference type="GO" id="GO:0004674">
    <property type="term" value="F:protein serine/threonine kinase activity"/>
    <property type="evidence" value="ECO:0007669"/>
    <property type="project" value="UniProtKB-KW"/>
</dbReference>
<dbReference type="InterPro" id="IPR000719">
    <property type="entry name" value="Prot_kinase_dom"/>
</dbReference>
<evidence type="ECO:0000256" key="2">
    <source>
        <dbReference type="ARBA" id="ARBA00022527"/>
    </source>
</evidence>
<reference evidence="9" key="1">
    <citation type="submission" date="2022-06" db="EMBL/GenBank/DDBJ databases">
        <title>Genomic Encyclopedia of Archaeal and Bacterial Type Strains, Phase II (KMG-II): from individual species to whole genera.</title>
        <authorList>
            <person name="Goeker M."/>
        </authorList>
    </citation>
    <scope>NUCLEOTIDE SEQUENCE</scope>
    <source>
        <strain evidence="9">DSM 43935</strain>
    </source>
</reference>
<feature type="compositionally biased region" description="Polar residues" evidence="7">
    <location>
        <begin position="403"/>
        <end position="415"/>
    </location>
</feature>
<evidence type="ECO:0000313" key="9">
    <source>
        <dbReference type="EMBL" id="MCP2164183.1"/>
    </source>
</evidence>
<keyword evidence="2 9" id="KW-0723">Serine/threonine-protein kinase</keyword>
<protein>
    <recommendedName>
        <fullName evidence="1">non-specific serine/threonine protein kinase</fullName>
        <ecNumber evidence="1">2.7.11.1</ecNumber>
    </recommendedName>
</protein>
<dbReference type="PROSITE" id="PS50011">
    <property type="entry name" value="PROTEIN_KINASE_DOM"/>
    <property type="match status" value="1"/>
</dbReference>
<dbReference type="GO" id="GO:0005524">
    <property type="term" value="F:ATP binding"/>
    <property type="evidence" value="ECO:0007669"/>
    <property type="project" value="UniProtKB-KW"/>
</dbReference>
<dbReference type="SMART" id="SM00220">
    <property type="entry name" value="S_TKc"/>
    <property type="match status" value="1"/>
</dbReference>